<dbReference type="PROSITE" id="PS50096">
    <property type="entry name" value="IQ"/>
    <property type="match status" value="5"/>
</dbReference>
<reference evidence="7 8" key="1">
    <citation type="submission" date="2020-08" db="EMBL/GenBank/DDBJ databases">
        <title>Plant Genome Project.</title>
        <authorList>
            <person name="Zhang R.-G."/>
        </authorList>
    </citation>
    <scope>NUCLEOTIDE SEQUENCE [LARGE SCALE GENOMIC DNA]</scope>
    <source>
        <tissue evidence="7">Rhizome</tissue>
    </source>
</reference>
<dbReference type="PANTHER" id="PTHR22706:SF1">
    <property type="entry name" value="ASSEMBLY FACTOR FOR SPINDLE MICROTUBULES"/>
    <property type="match status" value="1"/>
</dbReference>
<feature type="region of interest" description="Disordered" evidence="5">
    <location>
        <begin position="66"/>
        <end position="104"/>
    </location>
</feature>
<feature type="compositionally biased region" description="Basic and acidic residues" evidence="5">
    <location>
        <begin position="1"/>
        <end position="11"/>
    </location>
</feature>
<dbReference type="GO" id="GO:0005737">
    <property type="term" value="C:cytoplasm"/>
    <property type="evidence" value="ECO:0007669"/>
    <property type="project" value="UniProtKB-SubCell"/>
</dbReference>
<accession>A0A8J5FZV0</accession>
<comment type="subcellular location">
    <subcellularLocation>
        <location evidence="1">Cytoplasm</location>
    </subcellularLocation>
</comment>
<dbReference type="Pfam" id="PF00612">
    <property type="entry name" value="IQ"/>
    <property type="match status" value="8"/>
</dbReference>
<dbReference type="GO" id="GO:0007051">
    <property type="term" value="P:spindle organization"/>
    <property type="evidence" value="ECO:0007669"/>
    <property type="project" value="TreeGrafter"/>
</dbReference>
<dbReference type="InterPro" id="IPR001715">
    <property type="entry name" value="CH_dom"/>
</dbReference>
<dbReference type="Proteomes" id="UP000734854">
    <property type="component" value="Unassembled WGS sequence"/>
</dbReference>
<evidence type="ECO:0000256" key="1">
    <source>
        <dbReference type="ARBA" id="ARBA00004496"/>
    </source>
</evidence>
<dbReference type="SMART" id="SM00015">
    <property type="entry name" value="IQ"/>
    <property type="match status" value="12"/>
</dbReference>
<dbReference type="Pfam" id="PF00307">
    <property type="entry name" value="CH"/>
    <property type="match status" value="1"/>
</dbReference>
<dbReference type="InterPro" id="IPR000048">
    <property type="entry name" value="IQ_motif_EF-hand-BS"/>
</dbReference>
<keyword evidence="3" id="KW-0677">Repeat</keyword>
<dbReference type="PANTHER" id="PTHR22706">
    <property type="entry name" value="ASSEMBLY FACTOR FOR SPINDLE MICROTUBULES"/>
    <property type="match status" value="1"/>
</dbReference>
<keyword evidence="2" id="KW-0963">Cytoplasm</keyword>
<dbReference type="EMBL" id="JACMSC010000013">
    <property type="protein sequence ID" value="KAG6493467.1"/>
    <property type="molecule type" value="Genomic_DNA"/>
</dbReference>
<keyword evidence="4" id="KW-0112">Calmodulin-binding</keyword>
<protein>
    <recommendedName>
        <fullName evidence="6">Calponin-homology (CH) domain-containing protein</fullName>
    </recommendedName>
</protein>
<dbReference type="Gene3D" id="1.20.5.190">
    <property type="match status" value="4"/>
</dbReference>
<evidence type="ECO:0000256" key="4">
    <source>
        <dbReference type="ARBA" id="ARBA00022860"/>
    </source>
</evidence>
<feature type="domain" description="Calponin-homology (CH)" evidence="6">
    <location>
        <begin position="416"/>
        <end position="538"/>
    </location>
</feature>
<dbReference type="GO" id="GO:0005516">
    <property type="term" value="F:calmodulin binding"/>
    <property type="evidence" value="ECO:0007669"/>
    <property type="project" value="UniProtKB-KW"/>
</dbReference>
<dbReference type="InterPro" id="IPR051185">
    <property type="entry name" value="ASPM"/>
</dbReference>
<evidence type="ECO:0000259" key="6">
    <source>
        <dbReference type="PROSITE" id="PS50021"/>
    </source>
</evidence>
<gene>
    <name evidence="7" type="ORF">ZIOFF_048453</name>
</gene>
<dbReference type="PROSITE" id="PS50021">
    <property type="entry name" value="CH"/>
    <property type="match status" value="1"/>
</dbReference>
<evidence type="ECO:0000313" key="8">
    <source>
        <dbReference type="Proteomes" id="UP000734854"/>
    </source>
</evidence>
<sequence length="1423" mass="164354">MDRRRRPDRDPTSPPPPLASTPSHFLRDCSNYKTPKSLHLNPNPRPPCTPLPAFYTASKTTPYSFASVSSRRRGTPGAATARRRVKTLELEQSRSSRKNQDRRERALKSFSSSISAWLNFLFRSPSYCGCQVPLWSRDRQGGVVSNGKRESFDGDDVRGFGAGGRWRSPKRQRDCSWRGTSGDDVERKASVMVSSLKSSLKEVCSLEDLMERMELYMSQKSCKEVLIMMSQVCKKLLLVKTDFSFHISYFIIQSIDEGRLKMKASCPLVTDLRLKENAIRTLMSYNPTWLRVGLHIIFGGDSFLSNEEGKSDQEFLFLKMVIETQFFSQVELARSFAYNKLVEGLYKPGYHEALGSVILKRFLLLVVSLDKAKSECTLPTKYGIDSIDGGSPLLFILHSHLKSSQQVINEFLSEIMHGEGNLLAHLLTLGYKVNHQQNPISEYEFNMKDLFEEIQDGVLLSRAIQLLRNDASILSKLMVPPNTSKKKLQNCINVVKYLKQAGVSMCDADGTQILAEDIANGDKELTLCVLWNLFVSLQVPLLIDKASLVNEVIKLKKHHKDDSDYSSKAIMGLLFEWIQVVCEGYDIEVGGLSSLVDGKALCCLILHYSDAEDNGLLSSKENQDVHIKFCRRFEIGRTAGQNLVLVQRITKIIGNFPEVLQLSDLLDDETYFDKRSIIILLVFLASLFTSRKDLDTGKMYNLMKWNWNIDSTLCVTPLGTLFDNSLSTKSKLRRINIAKVSSPLKNKCLDTYDNGEWAAKVIQAYFRRIIERKKFLELKKATCILQSSIRAWQTVVLGRKNSVVQTGCSESLLFPGQYNRHKKLMVERHKFVHIKKSVQLIQSAVRAWIMQRHQRTKAPSGITTLSLNRQALSAELDILQLQTMSAIKIQNAWRGFKRQVLSARFHILQERTMAANKIQNAWRGFKRQTLSAELGILQQQTIAAIKIQSAWREFKRQALSVELDILHQQTMAATKIQNAWRGFILRRHLLVKRCSTIKIQSHWRAWRIRMNFYRMRKSVIKIQASIRCMLCMKQLNCCRLATTVIQQFVRGHLARNKLLGASSLRYRRSYALPNVPISGTIKHRELKIVKFAVLTIQRWWKQILLERRQLRAVIFIQSFIRRWHAKKASNELCHSIFIIQRWWKDILFHESRRRSTVIIQAHVRGWIIRKTTSRTKYFIVLIQVNRIFLLSIFLKAKVKMSPGSYQLGIRARSLHHRHIVSRSNFNKRMVLTRLQEKKIYFDMIGGSHLDTNWALEFEAKHETRLDKFEKTMASLVTIVQELKDHLEAYSSSSILIKRGINQQSRQQQYDHRVNSNEDREHNLPCIKVEFPRWEKNDPIGWISRAEKYFRFHTTPDYAKVELASINLEGDAIQWYDWLEACRGPPKWEEFKELLNRFGPFDYENVDGELAKIRQTTTVLEYQG</sequence>
<evidence type="ECO:0000256" key="3">
    <source>
        <dbReference type="ARBA" id="ARBA00022737"/>
    </source>
</evidence>
<dbReference type="GO" id="GO:0000278">
    <property type="term" value="P:mitotic cell cycle"/>
    <property type="evidence" value="ECO:0007669"/>
    <property type="project" value="TreeGrafter"/>
</dbReference>
<feature type="region of interest" description="Disordered" evidence="5">
    <location>
        <begin position="1"/>
        <end position="45"/>
    </location>
</feature>
<evidence type="ECO:0000256" key="5">
    <source>
        <dbReference type="SAM" id="MobiDB-lite"/>
    </source>
</evidence>
<dbReference type="InterPro" id="IPR036872">
    <property type="entry name" value="CH_dom_sf"/>
</dbReference>
<comment type="caution">
    <text evidence="7">The sequence shown here is derived from an EMBL/GenBank/DDBJ whole genome shotgun (WGS) entry which is preliminary data.</text>
</comment>
<evidence type="ECO:0000256" key="2">
    <source>
        <dbReference type="ARBA" id="ARBA00022490"/>
    </source>
</evidence>
<dbReference type="Gene3D" id="1.10.418.10">
    <property type="entry name" value="Calponin-like domain"/>
    <property type="match status" value="2"/>
</dbReference>
<keyword evidence="8" id="KW-1185">Reference proteome</keyword>
<feature type="compositionally biased region" description="Basic and acidic residues" evidence="5">
    <location>
        <begin position="86"/>
        <end position="104"/>
    </location>
</feature>
<proteinExistence type="predicted"/>
<dbReference type="CDD" id="cd23767">
    <property type="entry name" value="IQCD"/>
    <property type="match status" value="1"/>
</dbReference>
<dbReference type="GO" id="GO:0000922">
    <property type="term" value="C:spindle pole"/>
    <property type="evidence" value="ECO:0007669"/>
    <property type="project" value="TreeGrafter"/>
</dbReference>
<name>A0A8J5FZV0_ZINOF</name>
<evidence type="ECO:0000313" key="7">
    <source>
        <dbReference type="EMBL" id="KAG6493467.1"/>
    </source>
</evidence>
<dbReference type="GO" id="GO:0051295">
    <property type="term" value="P:establishment of meiotic spindle localization"/>
    <property type="evidence" value="ECO:0007669"/>
    <property type="project" value="TreeGrafter"/>
</dbReference>
<organism evidence="7 8">
    <name type="scientific">Zingiber officinale</name>
    <name type="common">Ginger</name>
    <name type="synonym">Amomum zingiber</name>
    <dbReference type="NCBI Taxonomy" id="94328"/>
    <lineage>
        <taxon>Eukaryota</taxon>
        <taxon>Viridiplantae</taxon>
        <taxon>Streptophyta</taxon>
        <taxon>Embryophyta</taxon>
        <taxon>Tracheophyta</taxon>
        <taxon>Spermatophyta</taxon>
        <taxon>Magnoliopsida</taxon>
        <taxon>Liliopsida</taxon>
        <taxon>Zingiberales</taxon>
        <taxon>Zingiberaceae</taxon>
        <taxon>Zingiber</taxon>
    </lineage>
</organism>
<dbReference type="SUPFAM" id="SSF47576">
    <property type="entry name" value="Calponin-homology domain, CH-domain"/>
    <property type="match status" value="1"/>
</dbReference>